<keyword evidence="3" id="KW-1185">Reference proteome</keyword>
<dbReference type="InterPro" id="IPR000120">
    <property type="entry name" value="Amidase"/>
</dbReference>
<comment type="caution">
    <text evidence="2">The sequence shown here is derived from an EMBL/GenBank/DDBJ whole genome shotgun (WGS) entry which is preliminary data.</text>
</comment>
<dbReference type="PROSITE" id="PS00571">
    <property type="entry name" value="AMIDASES"/>
    <property type="match status" value="1"/>
</dbReference>
<dbReference type="PANTHER" id="PTHR11895">
    <property type="entry name" value="TRANSAMIDASE"/>
    <property type="match status" value="1"/>
</dbReference>
<protein>
    <submittedName>
        <fullName evidence="2">Amidase</fullName>
        <ecNumber evidence="2">3.5.1.4</ecNumber>
    </submittedName>
</protein>
<dbReference type="InterPro" id="IPR036928">
    <property type="entry name" value="AS_sf"/>
</dbReference>
<dbReference type="GO" id="GO:0004040">
    <property type="term" value="F:amidase activity"/>
    <property type="evidence" value="ECO:0007669"/>
    <property type="project" value="UniProtKB-EC"/>
</dbReference>
<reference evidence="2 3" key="1">
    <citation type="submission" date="2020-10" db="EMBL/GenBank/DDBJ databases">
        <title>Ramlibacter sp. HM2 16S ribosomal RNA gene Genome sequencing and assembly.</title>
        <authorList>
            <person name="Kang M."/>
        </authorList>
    </citation>
    <scope>NUCLEOTIDE SEQUENCE [LARGE SCALE GENOMIC DNA]</scope>
    <source>
        <strain evidence="2 3">HM2</strain>
    </source>
</reference>
<sequence length="483" mass="51611">MTPSALLALDAGALSRRIAAREVSCRELMRATLDRIHALNPVHNAIVSLRSEEDLLAQADLRDTALVRGEATGWMHGFPLAVKDLSDAQGLPTTQGSRTTAGRIASGDALFVQRMKKAGGIVIGKTNTPEFGLGSHTFNEVFGTTRNAWDPARSAGGSSGGAAVALALGMLPVADGSDFGGSLRNPAAFNNVVGFRPSRGRVPAVPAEDAFFAQLGTEGPMARTTMDAARLLCTMAGWDERAPLSLADPLPEPGSLELAGPPRGQRIGWLGSLWSDLPLEPGIATLCEQALRRLQEAGHVVEPCTLDVPRDVNWNAWLVLRQMLTGGKLRATYAQPELRALMKPEAVWEVEQGLQLTAAQLYQASAQRTEVYHALRRLFERFDVLAAPSAQVFPFAADERWPRAIAGVSMDTYHRWMEIVTPFTLAGLPVASVPVGFGDGGLPMGMQLAGPPRGDLRVLALAHAFEAIAPWNVRQPPPLAGPA</sequence>
<evidence type="ECO:0000259" key="1">
    <source>
        <dbReference type="Pfam" id="PF01425"/>
    </source>
</evidence>
<dbReference type="NCBIfam" id="NF005686">
    <property type="entry name" value="PRK07486.1"/>
    <property type="match status" value="1"/>
</dbReference>
<name>A0ABR9S7W2_9BURK</name>
<dbReference type="SUPFAM" id="SSF75304">
    <property type="entry name" value="Amidase signature (AS) enzymes"/>
    <property type="match status" value="1"/>
</dbReference>
<keyword evidence="2" id="KW-0378">Hydrolase</keyword>
<dbReference type="EMBL" id="JADDIV010000005">
    <property type="protein sequence ID" value="MBE7369621.1"/>
    <property type="molecule type" value="Genomic_DNA"/>
</dbReference>
<gene>
    <name evidence="2" type="ORF">IM787_18805</name>
</gene>
<evidence type="ECO:0000313" key="3">
    <source>
        <dbReference type="Proteomes" id="UP000806285"/>
    </source>
</evidence>
<dbReference type="RefSeq" id="WP_193678402.1">
    <property type="nucleotide sequence ID" value="NZ_JADDIV010000005.1"/>
</dbReference>
<organism evidence="2 3">
    <name type="scientific">Ramlibacter pallidus</name>
    <dbReference type="NCBI Taxonomy" id="2780087"/>
    <lineage>
        <taxon>Bacteria</taxon>
        <taxon>Pseudomonadati</taxon>
        <taxon>Pseudomonadota</taxon>
        <taxon>Betaproteobacteria</taxon>
        <taxon>Burkholderiales</taxon>
        <taxon>Comamonadaceae</taxon>
        <taxon>Ramlibacter</taxon>
    </lineage>
</organism>
<dbReference type="InterPro" id="IPR023631">
    <property type="entry name" value="Amidase_dom"/>
</dbReference>
<dbReference type="Proteomes" id="UP000806285">
    <property type="component" value="Unassembled WGS sequence"/>
</dbReference>
<feature type="domain" description="Amidase" evidence="1">
    <location>
        <begin position="27"/>
        <end position="459"/>
    </location>
</feature>
<accession>A0ABR9S7W2</accession>
<dbReference type="Gene3D" id="3.90.1300.10">
    <property type="entry name" value="Amidase signature (AS) domain"/>
    <property type="match status" value="1"/>
</dbReference>
<dbReference type="EC" id="3.5.1.4" evidence="2"/>
<dbReference type="Pfam" id="PF01425">
    <property type="entry name" value="Amidase"/>
    <property type="match status" value="1"/>
</dbReference>
<dbReference type="PANTHER" id="PTHR11895:SF76">
    <property type="entry name" value="INDOLEACETAMIDE HYDROLASE"/>
    <property type="match status" value="1"/>
</dbReference>
<evidence type="ECO:0000313" key="2">
    <source>
        <dbReference type="EMBL" id="MBE7369621.1"/>
    </source>
</evidence>
<dbReference type="InterPro" id="IPR020556">
    <property type="entry name" value="Amidase_CS"/>
</dbReference>
<proteinExistence type="predicted"/>